<reference evidence="2 3" key="1">
    <citation type="submission" date="2016-04" db="EMBL/GenBank/DDBJ databases">
        <title>Genome analyses suggest a sexual origin of heterokaryosis in a supposedly ancient asexual fungus.</title>
        <authorList>
            <person name="Ropars J."/>
            <person name="Sedzielewska K."/>
            <person name="Noel J."/>
            <person name="Charron P."/>
            <person name="Farinelli L."/>
            <person name="Marton T."/>
            <person name="Kruger M."/>
            <person name="Pelin A."/>
            <person name="Brachmann A."/>
            <person name="Corradi N."/>
        </authorList>
    </citation>
    <scope>NUCLEOTIDE SEQUENCE [LARGE SCALE GENOMIC DNA]</scope>
    <source>
        <strain evidence="2 3">C2</strain>
    </source>
</reference>
<proteinExistence type="predicted"/>
<evidence type="ECO:0000256" key="1">
    <source>
        <dbReference type="SAM" id="Phobius"/>
    </source>
</evidence>
<accession>A0A2N1MHP2</accession>
<evidence type="ECO:0000313" key="3">
    <source>
        <dbReference type="Proteomes" id="UP000233469"/>
    </source>
</evidence>
<dbReference type="AlphaFoldDB" id="A0A2N1MHP2"/>
<dbReference type="EMBL" id="LLXL01002341">
    <property type="protein sequence ID" value="PKK61099.1"/>
    <property type="molecule type" value="Genomic_DNA"/>
</dbReference>
<keyword evidence="1" id="KW-1133">Transmembrane helix</keyword>
<evidence type="ECO:0000313" key="2">
    <source>
        <dbReference type="EMBL" id="PKK61099.1"/>
    </source>
</evidence>
<keyword evidence="1" id="KW-0472">Membrane</keyword>
<comment type="caution">
    <text evidence="2">The sequence shown here is derived from an EMBL/GenBank/DDBJ whole genome shotgun (WGS) entry which is preliminary data.</text>
</comment>
<name>A0A2N1MHP2_9GLOM</name>
<protein>
    <submittedName>
        <fullName evidence="2">Uncharacterized protein</fullName>
    </submittedName>
</protein>
<reference evidence="2 3" key="2">
    <citation type="submission" date="2017-10" db="EMBL/GenBank/DDBJ databases">
        <title>Extensive intraspecific genome diversity in a model arbuscular mycorrhizal fungus.</title>
        <authorList>
            <person name="Chen E.C.H."/>
            <person name="Morin E."/>
            <person name="Baudet D."/>
            <person name="Noel J."/>
            <person name="Ndikumana S."/>
            <person name="Charron P."/>
            <person name="St-Onge C."/>
            <person name="Giorgi J."/>
            <person name="Grigoriev I.V."/>
            <person name="Roux C."/>
            <person name="Martin F.M."/>
            <person name="Corradi N."/>
        </authorList>
    </citation>
    <scope>NUCLEOTIDE SEQUENCE [LARGE SCALE GENOMIC DNA]</scope>
    <source>
        <strain evidence="2 3">C2</strain>
    </source>
</reference>
<gene>
    <name evidence="2" type="ORF">RhiirC2_792325</name>
</gene>
<dbReference type="Proteomes" id="UP000233469">
    <property type="component" value="Unassembled WGS sequence"/>
</dbReference>
<keyword evidence="1" id="KW-0812">Transmembrane</keyword>
<feature type="transmembrane region" description="Helical" evidence="1">
    <location>
        <begin position="95"/>
        <end position="119"/>
    </location>
</feature>
<organism evidence="2 3">
    <name type="scientific">Rhizophagus irregularis</name>
    <dbReference type="NCBI Taxonomy" id="588596"/>
    <lineage>
        <taxon>Eukaryota</taxon>
        <taxon>Fungi</taxon>
        <taxon>Fungi incertae sedis</taxon>
        <taxon>Mucoromycota</taxon>
        <taxon>Glomeromycotina</taxon>
        <taxon>Glomeromycetes</taxon>
        <taxon>Glomerales</taxon>
        <taxon>Glomeraceae</taxon>
        <taxon>Rhizophagus</taxon>
    </lineage>
</organism>
<sequence length="126" mass="14767">MEWSICYHNNTSANNNKYFWLLNATFTITATPIPMSSSFYFLGVWFNIMVHGILSQFLFCYSLTSQQVVYLHNMEAKFSTANSKAKLSRFTSNVILLRFIQFFFLIPISPLLVLDWSYWSSLTLFK</sequence>
<feature type="transmembrane region" description="Helical" evidence="1">
    <location>
        <begin position="39"/>
        <end position="64"/>
    </location>
</feature>